<reference evidence="5 6" key="1">
    <citation type="journal article" date="2019" name="Int. J. Syst. Evol. Microbiol.">
        <title>The Global Catalogue of Microorganisms (GCM) 10K type strain sequencing project: providing services to taxonomists for standard genome sequencing and annotation.</title>
        <authorList>
            <consortium name="The Broad Institute Genomics Platform"/>
            <consortium name="The Broad Institute Genome Sequencing Center for Infectious Disease"/>
            <person name="Wu L."/>
            <person name="Ma J."/>
        </authorList>
    </citation>
    <scope>NUCLEOTIDE SEQUENCE [LARGE SCALE GENOMIC DNA]</scope>
    <source>
        <strain evidence="5 6">JCM 14330</strain>
    </source>
</reference>
<evidence type="ECO:0000256" key="3">
    <source>
        <dbReference type="ARBA" id="ARBA00022679"/>
    </source>
</evidence>
<evidence type="ECO:0000256" key="2">
    <source>
        <dbReference type="ARBA" id="ARBA00022603"/>
    </source>
</evidence>
<dbReference type="GO" id="GO:0008168">
    <property type="term" value="F:methyltransferase activity"/>
    <property type="evidence" value="ECO:0007669"/>
    <property type="project" value="UniProtKB-KW"/>
</dbReference>
<dbReference type="GO" id="GO:0032259">
    <property type="term" value="P:methylation"/>
    <property type="evidence" value="ECO:0007669"/>
    <property type="project" value="UniProtKB-KW"/>
</dbReference>
<gene>
    <name evidence="5" type="ORF">GCM10009097_29580</name>
</gene>
<proteinExistence type="inferred from homology"/>
<evidence type="ECO:0000313" key="5">
    <source>
        <dbReference type="EMBL" id="GAA0510433.1"/>
    </source>
</evidence>
<dbReference type="SUPFAM" id="SSF53335">
    <property type="entry name" value="S-adenosyl-L-methionine-dependent methyltransferases"/>
    <property type="match status" value="1"/>
</dbReference>
<evidence type="ECO:0000259" key="4">
    <source>
        <dbReference type="Pfam" id="PF08241"/>
    </source>
</evidence>
<dbReference type="Proteomes" id="UP001501706">
    <property type="component" value="Unassembled WGS sequence"/>
</dbReference>
<dbReference type="InterPro" id="IPR029063">
    <property type="entry name" value="SAM-dependent_MTases_sf"/>
</dbReference>
<feature type="domain" description="Methyltransferase type 11" evidence="4">
    <location>
        <begin position="50"/>
        <end position="138"/>
    </location>
</feature>
<dbReference type="PANTHER" id="PTHR44942">
    <property type="entry name" value="METHYLTRANSF_11 DOMAIN-CONTAINING PROTEIN"/>
    <property type="match status" value="1"/>
</dbReference>
<keyword evidence="6" id="KW-1185">Reference proteome</keyword>
<comment type="similarity">
    <text evidence="1">Belongs to the methyltransferase superfamily.</text>
</comment>
<dbReference type="EMBL" id="BAAAEN010000010">
    <property type="protein sequence ID" value="GAA0510433.1"/>
    <property type="molecule type" value="Genomic_DNA"/>
</dbReference>
<dbReference type="CDD" id="cd02440">
    <property type="entry name" value="AdoMet_MTases"/>
    <property type="match status" value="1"/>
</dbReference>
<dbReference type="PANTHER" id="PTHR44942:SF4">
    <property type="entry name" value="METHYLTRANSFERASE TYPE 11 DOMAIN-CONTAINING PROTEIN"/>
    <property type="match status" value="1"/>
</dbReference>
<dbReference type="InterPro" id="IPR013216">
    <property type="entry name" value="Methyltransf_11"/>
</dbReference>
<evidence type="ECO:0000256" key="1">
    <source>
        <dbReference type="ARBA" id="ARBA00008361"/>
    </source>
</evidence>
<evidence type="ECO:0000313" key="6">
    <source>
        <dbReference type="Proteomes" id="UP001501706"/>
    </source>
</evidence>
<sequence>MDSTSSIHHSAVDGYTKGADTYVRGRPDYPPEIAGWLRDTLGLHAGATVLDLGAGTGKFTPRLLATGASVIAVEPVAAMLDKLAASHPEVRPLVGTADAIPLPDASVDVVVCAQAFHWFATAEALDEIHRVLKPGGRLGLVWNMRDARVPWVAAIDRIVNEFEGDAPRYYTGAWRQAFPHPGFGPMDERHYANDHTGSPEDVILNRVRSTSFISALPPEQRAGVDERLRTLIDAQPELRGRDVVTVPYDTAAYCLVRVDRVASAP</sequence>
<organism evidence="5 6">
    <name type="scientific">Pigmentiphaga daeguensis</name>
    <dbReference type="NCBI Taxonomy" id="414049"/>
    <lineage>
        <taxon>Bacteria</taxon>
        <taxon>Pseudomonadati</taxon>
        <taxon>Pseudomonadota</taxon>
        <taxon>Betaproteobacteria</taxon>
        <taxon>Burkholderiales</taxon>
        <taxon>Alcaligenaceae</taxon>
        <taxon>Pigmentiphaga</taxon>
    </lineage>
</organism>
<comment type="caution">
    <text evidence="5">The sequence shown here is derived from an EMBL/GenBank/DDBJ whole genome shotgun (WGS) entry which is preliminary data.</text>
</comment>
<dbReference type="RefSeq" id="WP_132980242.1">
    <property type="nucleotide sequence ID" value="NZ_BAAAEN010000010.1"/>
</dbReference>
<dbReference type="InterPro" id="IPR051052">
    <property type="entry name" value="Diverse_substrate_MTase"/>
</dbReference>
<protein>
    <submittedName>
        <fullName evidence="5">Class I SAM-dependent methyltransferase</fullName>
    </submittedName>
</protein>
<dbReference type="Gene3D" id="3.40.50.150">
    <property type="entry name" value="Vaccinia Virus protein VP39"/>
    <property type="match status" value="1"/>
</dbReference>
<dbReference type="Pfam" id="PF08241">
    <property type="entry name" value="Methyltransf_11"/>
    <property type="match status" value="1"/>
</dbReference>
<keyword evidence="2 5" id="KW-0489">Methyltransferase</keyword>
<name>A0ABN1C2I8_9BURK</name>
<accession>A0ABN1C2I8</accession>
<keyword evidence="3" id="KW-0808">Transferase</keyword>